<dbReference type="Gene3D" id="1.10.3290.10">
    <property type="entry name" value="Fido-like domain"/>
    <property type="match status" value="1"/>
</dbReference>
<dbReference type="SUPFAM" id="SSF140931">
    <property type="entry name" value="Fic-like"/>
    <property type="match status" value="1"/>
</dbReference>
<dbReference type="Pfam" id="PF02661">
    <property type="entry name" value="Fic"/>
    <property type="match status" value="1"/>
</dbReference>
<sequence>MPYNPPFSITPTILKQVAEISESIGRLSVRIEQTQALRLRRANRIRTVQGSLAIEGNTLSEAQITAILDGKRVIAPPKEVLEVQNALKAYEFLAKWQYSSEQDLLHAHQVLMAGLLTGAGQYRQGGVGVMSGDTVVHMAPGADQVPRLMKDLFGWLKQTDLPALISSCVFHYEFEFIHPFADGNGRMGRLWQTLILSQWQPAFMDIPVESLIYQHQAEYYQAIRASTAKTDCAPFIEFMLGIIAKTLHEVQNTTDSEQAGEIEKMRVKTQVKTRVEMQVKTPEQILILLAKQPTLTLAEIAVHLGKSASTIERAVAKLKQQNKLTFLGPKKGGHWQVLTSELKD</sequence>
<dbReference type="GO" id="GO:0005524">
    <property type="term" value="F:ATP binding"/>
    <property type="evidence" value="ECO:0007669"/>
    <property type="project" value="UniProtKB-KW"/>
</dbReference>
<feature type="active site" evidence="1">
    <location>
        <position position="178"/>
    </location>
</feature>
<dbReference type="Gene3D" id="1.10.10.10">
    <property type="entry name" value="Winged helix-like DNA-binding domain superfamily/Winged helix DNA-binding domain"/>
    <property type="match status" value="1"/>
</dbReference>
<dbReference type="InterPro" id="IPR003812">
    <property type="entry name" value="Fido"/>
</dbReference>
<dbReference type="Pfam" id="PF13412">
    <property type="entry name" value="HTH_24"/>
    <property type="match status" value="1"/>
</dbReference>
<accession>A0AAU6VP85</accession>
<evidence type="ECO:0000256" key="2">
    <source>
        <dbReference type="PIRSR" id="PIRSR640198-2"/>
    </source>
</evidence>
<dbReference type="EMBL" id="CP095355">
    <property type="protein sequence ID" value="XAG88458.1"/>
    <property type="molecule type" value="Genomic_DNA"/>
</dbReference>
<protein>
    <submittedName>
        <fullName evidence="5">Fic family protein</fullName>
    </submittedName>
</protein>
<keyword evidence="2" id="KW-0547">Nucleotide-binding</keyword>
<feature type="domain" description="Fido" evidence="4">
    <location>
        <begin position="99"/>
        <end position="241"/>
    </location>
</feature>
<dbReference type="InterPro" id="IPR036390">
    <property type="entry name" value="WH_DNA-bd_sf"/>
</dbReference>
<evidence type="ECO:0000313" key="5">
    <source>
        <dbReference type="EMBL" id="XAG88458.1"/>
    </source>
</evidence>
<evidence type="ECO:0000259" key="4">
    <source>
        <dbReference type="PROSITE" id="PS51459"/>
    </source>
</evidence>
<dbReference type="InterPro" id="IPR040198">
    <property type="entry name" value="Fido_containing"/>
</dbReference>
<organism evidence="5">
    <name type="scientific">bacterium 19CA01SA08</name>
    <dbReference type="NCBI Taxonomy" id="2920574"/>
    <lineage>
        <taxon>Bacteria</taxon>
    </lineage>
</organism>
<proteinExistence type="predicted"/>
<name>A0AAU6VP85_UNCXX</name>
<dbReference type="PANTHER" id="PTHR13504">
    <property type="entry name" value="FIDO DOMAIN-CONTAINING PROTEIN DDB_G0283145"/>
    <property type="match status" value="1"/>
</dbReference>
<gene>
    <name evidence="5" type="ORF">MRN67_19880</name>
</gene>
<feature type="site" description="Important for autoinhibition of adenylyltransferase activity" evidence="3">
    <location>
        <position position="55"/>
    </location>
</feature>
<dbReference type="PANTHER" id="PTHR13504:SF38">
    <property type="entry name" value="FIDO DOMAIN-CONTAINING PROTEIN"/>
    <property type="match status" value="1"/>
</dbReference>
<feature type="binding site" evidence="2">
    <location>
        <begin position="182"/>
        <end position="189"/>
    </location>
    <ligand>
        <name>ATP</name>
        <dbReference type="ChEBI" id="CHEBI:30616"/>
    </ligand>
</feature>
<dbReference type="PROSITE" id="PS51459">
    <property type="entry name" value="FIDO"/>
    <property type="match status" value="1"/>
</dbReference>
<feature type="binding site" evidence="2">
    <location>
        <begin position="219"/>
        <end position="220"/>
    </location>
    <ligand>
        <name>ATP</name>
        <dbReference type="ChEBI" id="CHEBI:30616"/>
    </ligand>
</feature>
<evidence type="ECO:0000256" key="1">
    <source>
        <dbReference type="PIRSR" id="PIRSR640198-1"/>
    </source>
</evidence>
<dbReference type="InterPro" id="IPR036388">
    <property type="entry name" value="WH-like_DNA-bd_sf"/>
</dbReference>
<feature type="binding site" evidence="2">
    <location>
        <begin position="129"/>
        <end position="137"/>
    </location>
    <ligand>
        <name>ATP</name>
        <dbReference type="ChEBI" id="CHEBI:30616"/>
    </ligand>
</feature>
<dbReference type="InterPro" id="IPR036597">
    <property type="entry name" value="Fido-like_dom_sf"/>
</dbReference>
<dbReference type="SUPFAM" id="SSF46785">
    <property type="entry name" value="Winged helix' DNA-binding domain"/>
    <property type="match status" value="1"/>
</dbReference>
<dbReference type="AlphaFoldDB" id="A0AAU6VP85"/>
<evidence type="ECO:0000256" key="3">
    <source>
        <dbReference type="PIRSR" id="PIRSR640198-3"/>
    </source>
</evidence>
<reference evidence="5" key="1">
    <citation type="submission" date="2022-03" db="EMBL/GenBank/DDBJ databases">
        <title>Sea Food Isolates.</title>
        <authorList>
            <person name="Li c."/>
        </authorList>
    </citation>
    <scope>NUCLEOTIDE SEQUENCE</scope>
    <source>
        <strain evidence="5">19CA01SA08</strain>
    </source>
</reference>
<keyword evidence="2" id="KW-0067">ATP-binding</keyword>